<evidence type="ECO:0000256" key="3">
    <source>
        <dbReference type="ARBA" id="ARBA00049244"/>
    </source>
</evidence>
<dbReference type="Proteomes" id="UP000054693">
    <property type="component" value="Unassembled WGS sequence"/>
</dbReference>
<dbReference type="PATRIC" id="fig|40335.7.peg.1038"/>
<dbReference type="GO" id="GO:0003887">
    <property type="term" value="F:DNA-directed DNA polymerase activity"/>
    <property type="evidence" value="ECO:0007669"/>
    <property type="project" value="UniProtKB-KW"/>
</dbReference>
<protein>
    <recommendedName>
        <fullName evidence="1">DNA-directed DNA polymerase</fullName>
        <ecNumber evidence="1">2.7.7.7</ecNumber>
    </recommendedName>
</protein>
<dbReference type="OrthoDB" id="9811073at2"/>
<dbReference type="PANTHER" id="PTHR11669">
    <property type="entry name" value="REPLICATION FACTOR C / DNA POLYMERASE III GAMMA-TAU SUBUNIT"/>
    <property type="match status" value="1"/>
</dbReference>
<keyword evidence="4" id="KW-0548">Nucleotidyltransferase</keyword>
<gene>
    <name evidence="4" type="ORF">Ltuc_0984</name>
</gene>
<dbReference type="InterPro" id="IPR027417">
    <property type="entry name" value="P-loop_NTPase"/>
</dbReference>
<dbReference type="SUPFAM" id="SSF52540">
    <property type="entry name" value="P-loop containing nucleoside triphosphate hydrolases"/>
    <property type="match status" value="1"/>
</dbReference>
<evidence type="ECO:0000313" key="4">
    <source>
        <dbReference type="EMBL" id="KTD73137.1"/>
    </source>
</evidence>
<dbReference type="Pfam" id="PF13177">
    <property type="entry name" value="DNA_pol3_delta2"/>
    <property type="match status" value="1"/>
</dbReference>
<dbReference type="EC" id="2.7.7.7" evidence="1"/>
<comment type="catalytic activity">
    <reaction evidence="3">
        <text>DNA(n) + a 2'-deoxyribonucleoside 5'-triphosphate = DNA(n+1) + diphosphate</text>
        <dbReference type="Rhea" id="RHEA:22508"/>
        <dbReference type="Rhea" id="RHEA-COMP:17339"/>
        <dbReference type="Rhea" id="RHEA-COMP:17340"/>
        <dbReference type="ChEBI" id="CHEBI:33019"/>
        <dbReference type="ChEBI" id="CHEBI:61560"/>
        <dbReference type="ChEBI" id="CHEBI:173112"/>
        <dbReference type="EC" id="2.7.7.7"/>
    </reaction>
</comment>
<reference evidence="4 5" key="1">
    <citation type="submission" date="2015-11" db="EMBL/GenBank/DDBJ databases">
        <title>Genomic analysis of 38 Legionella species identifies large and diverse effector repertoires.</title>
        <authorList>
            <person name="Burstein D."/>
            <person name="Amaro F."/>
            <person name="Zusman T."/>
            <person name="Lifshitz Z."/>
            <person name="Cohen O."/>
            <person name="Gilbert J.A."/>
            <person name="Pupko T."/>
            <person name="Shuman H.A."/>
            <person name="Segal G."/>
        </authorList>
    </citation>
    <scope>NUCLEOTIDE SEQUENCE [LARGE SCALE GENOMIC DNA]</scope>
    <source>
        <strain evidence="4 5">ATCC 49180</strain>
    </source>
</reference>
<dbReference type="EMBL" id="LNZA01000001">
    <property type="protein sequence ID" value="KTD73137.1"/>
    <property type="molecule type" value="Genomic_DNA"/>
</dbReference>
<evidence type="ECO:0000256" key="2">
    <source>
        <dbReference type="ARBA" id="ARBA00022932"/>
    </source>
</evidence>
<evidence type="ECO:0000256" key="1">
    <source>
        <dbReference type="ARBA" id="ARBA00012417"/>
    </source>
</evidence>
<comment type="caution">
    <text evidence="4">The sequence shown here is derived from an EMBL/GenBank/DDBJ whole genome shotgun (WGS) entry which is preliminary data.</text>
</comment>
<organism evidence="4 5">
    <name type="scientific">Legionella tucsonensis</name>
    <dbReference type="NCBI Taxonomy" id="40335"/>
    <lineage>
        <taxon>Bacteria</taxon>
        <taxon>Pseudomonadati</taxon>
        <taxon>Pseudomonadota</taxon>
        <taxon>Gammaproteobacteria</taxon>
        <taxon>Legionellales</taxon>
        <taxon>Legionellaceae</taxon>
        <taxon>Legionella</taxon>
    </lineage>
</organism>
<dbReference type="Gene3D" id="3.40.50.300">
    <property type="entry name" value="P-loop containing nucleotide triphosphate hydrolases"/>
    <property type="match status" value="1"/>
</dbReference>
<dbReference type="RefSeq" id="WP_058520203.1">
    <property type="nucleotide sequence ID" value="NZ_CAAAIP010000001.1"/>
</dbReference>
<keyword evidence="4" id="KW-0808">Transferase</keyword>
<keyword evidence="5" id="KW-1185">Reference proteome</keyword>
<keyword evidence="2" id="KW-0239">DNA-directed DNA polymerase</keyword>
<dbReference type="PANTHER" id="PTHR11669:SF8">
    <property type="entry name" value="DNA POLYMERASE III SUBUNIT DELTA"/>
    <property type="match status" value="1"/>
</dbReference>
<dbReference type="STRING" id="40335.Ltuc_0984"/>
<accession>A0A0W0ZVH5</accession>
<dbReference type="GO" id="GO:0006261">
    <property type="term" value="P:DNA-templated DNA replication"/>
    <property type="evidence" value="ECO:0007669"/>
    <property type="project" value="TreeGrafter"/>
</dbReference>
<evidence type="ECO:0000313" key="5">
    <source>
        <dbReference type="Proteomes" id="UP000054693"/>
    </source>
</evidence>
<sequence length="320" mass="36785">MSGFSELQELSRLSGKKKYQTQWNQMQSAWVSNRMPQSMLFVGSFDSAFMDFVKKLTQLIFCKKKENKPCFECADCRMVVHDEHPDVEWVKPEKSSGPIKIDQIRELQNYAYLTPQRSKHRLIVIESADRMNTAAANSLLKILEEPAPQTIFLLLAQQLSTLLPTVLSRCQIIRFASHEDLSVINLLQLAEYYSPESEQVMIVKQSEFILDGLIAVMEQKEHPSVIAAQWNQFEFGTLLWFLYLVYAQIQMMQINMPAAVGPAIQQLNHLMSLLNPIIIFDQIDKLNTLQRKLSHNINVNQILALEDLLLGLYSKSKTFS</sequence>
<name>A0A0W0ZVH5_9GAMM</name>
<proteinExistence type="predicted"/>
<dbReference type="InterPro" id="IPR050238">
    <property type="entry name" value="DNA_Rep/Repair_Clamp_Loader"/>
</dbReference>
<dbReference type="AlphaFoldDB" id="A0A0W0ZVH5"/>